<sequence length="607" mass="65779">MTDFNVKSITSRNLVAKGSPAETDSQASESLIPLNLTVPEGFELMDNGVYKITPQGQHRLVSGPAWVSAKNRDISGNGWGIHVQWIDQDGVHRERAFPNRQLHERAQSAVISHLADEGLHVIPGQESPLLSYLGSFDTDHRVNSTAQTGWLTDPELPLSYVLPNSVLSSDPDLPIAFQPERFSPSADSLQEKGSLKHWQAQVGRYCGGNPILQFTVCAALTPPLLRFAEMDSFGIHLYGASSQGKTTALQVASSVWGNGSDPAASAQSSIQRWNTTANALEGLAAAHNDGLIALDEMGTFTGFDFGAVVYNLMGGQGKARMNDRGGMRSLRTWRLLALSTGEISIQAKIKESGGKVKAGQVNRFLDVPVTDRIIHPSHDMAPARLADRLKEASGQCYGTLGPAFVDMLIHSAPDAAALAHYIKQLMSQYAALLQGNIQLETHQARALKRFGLICTAARLASDFKLLPWPLEETISAIASAGRTWLSANVGDATRGILAIRDFIFQNQTSKFKIAQEFSSEKWPPVYDIAGYYLPQKEVYAFTSEGFERACAGLDPKGVAATLDKNNLLLKNEPGRLTAKLSIPGVGSRVRLYTVKSNILDVDLAGSD</sequence>
<dbReference type="Proteomes" id="UP000294980">
    <property type="component" value="Unassembled WGS sequence"/>
</dbReference>
<accession>A0A4R2KGX6</accession>
<name>A0A4R2KGX6_9GAMM</name>
<comment type="caution">
    <text evidence="2">The sequence shown here is derived from an EMBL/GenBank/DDBJ whole genome shotgun (WGS) entry which is preliminary data.</text>
</comment>
<protein>
    <submittedName>
        <fullName evidence="2">Uncharacterized protein (DUF927 family)</fullName>
    </submittedName>
</protein>
<proteinExistence type="predicted"/>
<dbReference type="Pfam" id="PF06048">
    <property type="entry name" value="DUF927"/>
    <property type="match status" value="1"/>
</dbReference>
<evidence type="ECO:0000313" key="3">
    <source>
        <dbReference type="Proteomes" id="UP000294980"/>
    </source>
</evidence>
<evidence type="ECO:0000313" key="2">
    <source>
        <dbReference type="EMBL" id="TCO69709.1"/>
    </source>
</evidence>
<dbReference type="AlphaFoldDB" id="A0A4R2KGX6"/>
<gene>
    <name evidence="2" type="ORF">EV688_1303</name>
</gene>
<evidence type="ECO:0000259" key="1">
    <source>
        <dbReference type="Pfam" id="PF06048"/>
    </source>
</evidence>
<dbReference type="EMBL" id="SLWX01000030">
    <property type="protein sequence ID" value="TCO69709.1"/>
    <property type="molecule type" value="Genomic_DNA"/>
</dbReference>
<reference evidence="2 3" key="1">
    <citation type="submission" date="2019-03" db="EMBL/GenBank/DDBJ databases">
        <title>Genomic Encyclopedia of Type Strains, Phase IV (KMG-IV): sequencing the most valuable type-strain genomes for metagenomic binning, comparative biology and taxonomic classification.</title>
        <authorList>
            <person name="Goeker M."/>
        </authorList>
    </citation>
    <scope>NUCLEOTIDE SEQUENCE [LARGE SCALE GENOMIC DNA]</scope>
    <source>
        <strain evidence="2 3">DSM 23344</strain>
    </source>
</reference>
<dbReference type="InterPro" id="IPR009270">
    <property type="entry name" value="DUF927"/>
</dbReference>
<organism evidence="2 3">
    <name type="scientific">Chromatocurvus halotolerans</name>
    <dbReference type="NCBI Taxonomy" id="1132028"/>
    <lineage>
        <taxon>Bacteria</taxon>
        <taxon>Pseudomonadati</taxon>
        <taxon>Pseudomonadota</taxon>
        <taxon>Gammaproteobacteria</taxon>
        <taxon>Cellvibrionales</taxon>
        <taxon>Halieaceae</taxon>
        <taxon>Chromatocurvus</taxon>
    </lineage>
</organism>
<feature type="domain" description="DUF927" evidence="1">
    <location>
        <begin position="42"/>
        <end position="329"/>
    </location>
</feature>
<keyword evidence="3" id="KW-1185">Reference proteome</keyword>
<dbReference type="RefSeq" id="WP_117319708.1">
    <property type="nucleotide sequence ID" value="NZ_QQSW01000037.1"/>
</dbReference>
<dbReference type="OrthoDB" id="784829at2"/>